<organism evidence="1 2">
    <name type="scientific">Levilactobacillus zymae</name>
    <dbReference type="NCBI Taxonomy" id="267363"/>
    <lineage>
        <taxon>Bacteria</taxon>
        <taxon>Bacillati</taxon>
        <taxon>Bacillota</taxon>
        <taxon>Bacilli</taxon>
        <taxon>Lactobacillales</taxon>
        <taxon>Lactobacillaceae</taxon>
        <taxon>Levilactobacillus</taxon>
    </lineage>
</organism>
<sequence>MTEAQPDLNQYLQEKELGANLLIYRYSPMDIIRPGGTVTLLSPEWRRLTAPVARYQLYEMTGQLYADKVDLVDLQTTIDRLFAGEDLPFVTDTDPDLPATAELIRGASQQGLRVIGTHQTGVGRWDVDDDETRLVKGLTVGGSLDIMTSSDGMYQEIVNQEQAVVATSNGEVKPDEHPYMWTTEFFEIVDATGESLLNQVPLSALGAVLFALQRGLSAATVKRLLLWPRLSREDLAGAQLVLGSNGCSKACLIESVDDLQRVANLPAGEESPENATFLQFVAEDGRVPLSWPINLADGGDLLHQVAHGMSVDVDQQGRQLSTILSQLADSLGVQIRRYDRQLTDICDIKHFKVAADGHQIEDLQANSRKYKEYHRVETVFDVLNPTTEHLLGYDLTFNELVTFLSRLAQGDN</sequence>
<dbReference type="EMBL" id="BJZK01000037">
    <property type="protein sequence ID" value="GEO73121.1"/>
    <property type="molecule type" value="Genomic_DNA"/>
</dbReference>
<protein>
    <submittedName>
        <fullName evidence="1">Uncharacterized protein</fullName>
    </submittedName>
</protein>
<dbReference type="Proteomes" id="UP000321794">
    <property type="component" value="Unassembled WGS sequence"/>
</dbReference>
<name>A0ABQ0WZ80_9LACO</name>
<evidence type="ECO:0000313" key="2">
    <source>
        <dbReference type="Proteomes" id="UP000321794"/>
    </source>
</evidence>
<dbReference type="RefSeq" id="WP_057734483.1">
    <property type="nucleotide sequence ID" value="NZ_BJZK01000037.1"/>
</dbReference>
<reference evidence="1 2" key="1">
    <citation type="submission" date="2019-07" db="EMBL/GenBank/DDBJ databases">
        <title>Whole genome shotgun sequence of Lactobacillus zymae NBRC 107157.</title>
        <authorList>
            <person name="Hosoyama A."/>
            <person name="Uohara A."/>
            <person name="Ohji S."/>
            <person name="Ichikawa N."/>
        </authorList>
    </citation>
    <scope>NUCLEOTIDE SEQUENCE [LARGE SCALE GENOMIC DNA]</scope>
    <source>
        <strain evidence="1 2">NBRC 107157</strain>
    </source>
</reference>
<keyword evidence="2" id="KW-1185">Reference proteome</keyword>
<accession>A0ABQ0WZ80</accession>
<evidence type="ECO:0000313" key="1">
    <source>
        <dbReference type="EMBL" id="GEO73121.1"/>
    </source>
</evidence>
<gene>
    <name evidence="1" type="ORF">LZY01_22890</name>
</gene>
<proteinExistence type="predicted"/>
<comment type="caution">
    <text evidence="1">The sequence shown here is derived from an EMBL/GenBank/DDBJ whole genome shotgun (WGS) entry which is preliminary data.</text>
</comment>